<evidence type="ECO:0008006" key="2">
    <source>
        <dbReference type="Google" id="ProtNLM"/>
    </source>
</evidence>
<dbReference type="EMBL" id="SNRY01000207">
    <property type="protein sequence ID" value="KAA6344651.1"/>
    <property type="molecule type" value="Genomic_DNA"/>
</dbReference>
<organism evidence="1">
    <name type="scientific">termite gut metagenome</name>
    <dbReference type="NCBI Taxonomy" id="433724"/>
    <lineage>
        <taxon>unclassified sequences</taxon>
        <taxon>metagenomes</taxon>
        <taxon>organismal metagenomes</taxon>
    </lineage>
</organism>
<gene>
    <name evidence="1" type="ORF">EZS27_007741</name>
</gene>
<accession>A0A5J4SH86</accession>
<evidence type="ECO:0000313" key="1">
    <source>
        <dbReference type="EMBL" id="KAA6344651.1"/>
    </source>
</evidence>
<sequence>MANNNARQTNVSPGIYTKETHIAYAAKTLGETALGLVGETLKGPAFQPIKATDYAEYVDYFGGTNPSVFKGSGYLKYELPYIAKKFLTQSNNLTVVRVLGLSGYNAGPAWLITSYATGLKRGKNMVIGILRSRGDYQKTAFISAKSEEQCEDIYETDKLVHYVTNKDAVNLVPSKSFSLGTGCDKAFDITTDPSGDDYFNISQINFGRFTIQGTTDKGRSFSYPVSLNPQDKNYIIDVLGTKQDEGETEIYVEELYDVALRQLIEKGEIEGINKELVRFANTKIIPKYKACDAILYEEEITLTRKDIGMRFLATDDSKNAESGAMLKVHSTTDGGKTYVSEDAVIGNIYEVVGYVLSDGSKEFYYNRTGEAIANGSTDEKGVYSEAVKVLSNGLYYIKNGLNINPVTLELNNYKEQFRYASTPWIISDLKGDAENVEINKLFRFHTISDGNAANTQIKTSIENILPDEGLFDVSVRNFLDTDSAPDILEKYTKCNLVEGSPNYLGLRIGTSDERYATKSKYITVEINQNEKTSRSIPAGFLGYPVRDFSGLIPDSGEEINVQKPYFQYNTNYDENIKNKFQYFGVSDLTGIDEDIVNYKGVEAYNGRPQGLTPSFHLDSRIITSHGVVKNDESFIQSVSVDGVEGYEWVTVGRNNVTEEGIEPRIGYEALMQGTIYEDITLRKFTVIPFGGFDGWDVYRKARTNTDNFKANKYKGIIDKKSGEGFNFSTVVDPEAIGFDSSTRVITTDYYAYLAGTRQFSNPSITDINVFATPGIDYVNNTQLSQEVITMIEEERADSLYVMITPDKRFGASDAQTDMFTAKDVAYNLIDSNINTSYGCTHYPTLKYYDTDNQTYIFISPTKDFVSNLALTDNIAFPWLATAGAKRGKTESVQPKKILNVKDTNTLYGNRINYIYTTSKEGNMLWGNKTLYTEDTPVNRINVRRLILKVRKLIVIASLKLIWEQDDFSMIEDFNGLMLPILEDVRKNRGIKEFKITVEDSIEARDAHELNGMIFIKPIGSLEFINIGFVVTPEGTSFEEV</sequence>
<dbReference type="PANTHER" id="PTHR35861:SF2">
    <property type="entry name" value="FELS-2 PROPHAGE PROTEIN"/>
    <property type="match status" value="1"/>
</dbReference>
<proteinExistence type="predicted"/>
<name>A0A5J4SH86_9ZZZZ</name>
<protein>
    <recommendedName>
        <fullName evidence="2">Tail sheath protein C-terminal domain-containing protein</fullName>
    </recommendedName>
</protein>
<comment type="caution">
    <text evidence="1">The sequence shown here is derived from an EMBL/GenBank/DDBJ whole genome shotgun (WGS) entry which is preliminary data.</text>
</comment>
<dbReference type="AlphaFoldDB" id="A0A5J4SH86"/>
<dbReference type="InterPro" id="IPR052042">
    <property type="entry name" value="Tail_sheath_structural"/>
</dbReference>
<reference evidence="1" key="1">
    <citation type="submission" date="2019-03" db="EMBL/GenBank/DDBJ databases">
        <title>Single cell metagenomics reveals metabolic interactions within the superorganism composed of flagellate Streblomastix strix and complex community of Bacteroidetes bacteria on its surface.</title>
        <authorList>
            <person name="Treitli S.C."/>
            <person name="Kolisko M."/>
            <person name="Husnik F."/>
            <person name="Keeling P."/>
            <person name="Hampl V."/>
        </authorList>
    </citation>
    <scope>NUCLEOTIDE SEQUENCE</scope>
    <source>
        <strain evidence="1">STM</strain>
    </source>
</reference>
<dbReference type="Gene3D" id="3.40.50.11780">
    <property type="match status" value="2"/>
</dbReference>
<dbReference type="PANTHER" id="PTHR35861">
    <property type="match status" value="1"/>
</dbReference>